<dbReference type="AlphaFoldDB" id="Q7UUL0"/>
<evidence type="ECO:0000256" key="2">
    <source>
        <dbReference type="SAM" id="SignalP"/>
    </source>
</evidence>
<dbReference type="Gene3D" id="2.120.10.30">
    <property type="entry name" value="TolB, C-terminal domain"/>
    <property type="match status" value="1"/>
</dbReference>
<keyword evidence="1 4" id="KW-0378">Hydrolase</keyword>
<dbReference type="EMBL" id="BX294138">
    <property type="protein sequence ID" value="CAD73069.1"/>
    <property type="molecule type" value="Genomic_DNA"/>
</dbReference>
<dbReference type="InParanoid" id="Q7UUL0"/>
<dbReference type="PANTHER" id="PTHR47572:SF4">
    <property type="entry name" value="LACTONASE DRP35"/>
    <property type="match status" value="1"/>
</dbReference>
<sequence length="314" mass="34779">MNPMRRRLLAWVAITSSSILSCNLYADDTESHAANTKPASVVQPGAKLKMIGESYKFTEGPTADNDGNVYFTDQPNDRIVRYDAKSGELADWLSPCGRSNGLFFVAPNQLIACADANNEMWSINLNDKSHMVLVDSVDGRRFGGPNDCWVDTDGTIYFTDPLYKRPYWKHTIPSDNPRGVYRLSPDGKLSQVVDDLVQPNGIIGDSENRQLWIADIGDKKTYRYDIAEDGSLTNRKLFCDMGSDGMALDQERNLYLTGGAGVTVFDEKGNKLETIAVPKGWTANVTFGGEGHRELFITAKEAVYTIPTRVSGLR</sequence>
<dbReference type="STRING" id="243090.RB3234"/>
<dbReference type="EC" id="3.1.1.17" evidence="4"/>
<gene>
    <name evidence="4" type="ordered locus">RB3234</name>
</gene>
<evidence type="ECO:0000313" key="4">
    <source>
        <dbReference type="EMBL" id="CAD73069.1"/>
    </source>
</evidence>
<dbReference type="InterPro" id="IPR011042">
    <property type="entry name" value="6-blade_b-propeller_TolB-like"/>
</dbReference>
<evidence type="ECO:0000259" key="3">
    <source>
        <dbReference type="Pfam" id="PF08450"/>
    </source>
</evidence>
<dbReference type="OrthoDB" id="272794at2"/>
<accession>Q7UUL0</accession>
<dbReference type="EnsemblBacteria" id="CAD73069">
    <property type="protein sequence ID" value="CAD73069"/>
    <property type="gene ID" value="RB3234"/>
</dbReference>
<reference evidence="4 5" key="1">
    <citation type="journal article" date="2003" name="Proc. Natl. Acad. Sci. U.S.A.">
        <title>Complete genome sequence of the marine planctomycete Pirellula sp. strain 1.</title>
        <authorList>
            <person name="Gloeckner F.O."/>
            <person name="Kube M."/>
            <person name="Bauer M."/>
            <person name="Teeling H."/>
            <person name="Lombardot T."/>
            <person name="Ludwig W."/>
            <person name="Gade D."/>
            <person name="Beck A."/>
            <person name="Borzym K."/>
            <person name="Heitmann K."/>
            <person name="Rabus R."/>
            <person name="Schlesner H."/>
            <person name="Amann R."/>
            <person name="Reinhardt R."/>
        </authorList>
    </citation>
    <scope>NUCLEOTIDE SEQUENCE [LARGE SCALE GENOMIC DNA]</scope>
    <source>
        <strain evidence="5">DSM 10527 / NCIMB 13988 / SH1</strain>
    </source>
</reference>
<keyword evidence="5" id="KW-1185">Reference proteome</keyword>
<proteinExistence type="predicted"/>
<name>Q7UUL0_RHOBA</name>
<evidence type="ECO:0000313" key="5">
    <source>
        <dbReference type="Proteomes" id="UP000001025"/>
    </source>
</evidence>
<dbReference type="GO" id="GO:0004341">
    <property type="term" value="F:gluconolactonase activity"/>
    <property type="evidence" value="ECO:0000318"/>
    <property type="project" value="GO_Central"/>
</dbReference>
<dbReference type="PROSITE" id="PS51257">
    <property type="entry name" value="PROKAR_LIPOPROTEIN"/>
    <property type="match status" value="1"/>
</dbReference>
<dbReference type="PATRIC" id="fig|243090.15.peg.1485"/>
<feature type="chain" id="PRO_5004295628" evidence="2">
    <location>
        <begin position="27"/>
        <end position="314"/>
    </location>
</feature>
<dbReference type="eggNOG" id="COG3386">
    <property type="taxonomic scope" value="Bacteria"/>
</dbReference>
<dbReference type="PANTHER" id="PTHR47572">
    <property type="entry name" value="LIPOPROTEIN-RELATED"/>
    <property type="match status" value="1"/>
</dbReference>
<feature type="domain" description="SMP-30/Gluconolactonase/LRE-like region" evidence="3">
    <location>
        <begin position="57"/>
        <end position="299"/>
    </location>
</feature>
<dbReference type="RefSeq" id="WP_011119250.1">
    <property type="nucleotide sequence ID" value="NC_005027.1"/>
</dbReference>
<protein>
    <submittedName>
        <fullName evidence="4">Possible gluconolactonase</fullName>
        <ecNumber evidence="4">3.1.1.17</ecNumber>
    </submittedName>
</protein>
<dbReference type="SUPFAM" id="SSF63829">
    <property type="entry name" value="Calcium-dependent phosphotriesterase"/>
    <property type="match status" value="1"/>
</dbReference>
<dbReference type="KEGG" id="rba:RB3234"/>
<dbReference type="Proteomes" id="UP000001025">
    <property type="component" value="Chromosome"/>
</dbReference>
<organism evidence="4 5">
    <name type="scientific">Rhodopirellula baltica (strain DSM 10527 / NCIMB 13988 / SH1)</name>
    <dbReference type="NCBI Taxonomy" id="243090"/>
    <lineage>
        <taxon>Bacteria</taxon>
        <taxon>Pseudomonadati</taxon>
        <taxon>Planctomycetota</taxon>
        <taxon>Planctomycetia</taxon>
        <taxon>Pirellulales</taxon>
        <taxon>Pirellulaceae</taxon>
        <taxon>Rhodopirellula</taxon>
    </lineage>
</organism>
<keyword evidence="2" id="KW-0732">Signal</keyword>
<dbReference type="InterPro" id="IPR013658">
    <property type="entry name" value="SGL"/>
</dbReference>
<feature type="signal peptide" evidence="2">
    <location>
        <begin position="1"/>
        <end position="26"/>
    </location>
</feature>
<dbReference type="InterPro" id="IPR051262">
    <property type="entry name" value="SMP-30/CGR1_Lactonase"/>
</dbReference>
<dbReference type="Pfam" id="PF08450">
    <property type="entry name" value="SGL"/>
    <property type="match status" value="1"/>
</dbReference>
<dbReference type="HOGENOM" id="CLU_036110_0_1_0"/>
<evidence type="ECO:0000256" key="1">
    <source>
        <dbReference type="ARBA" id="ARBA00022801"/>
    </source>
</evidence>